<keyword evidence="7 9" id="KW-0443">Lipid metabolism</keyword>
<evidence type="ECO:0000259" key="12">
    <source>
        <dbReference type="PROSITE" id="PS51635"/>
    </source>
</evidence>
<feature type="short sequence motif" description="GXSXG" evidence="9">
    <location>
        <begin position="328"/>
        <end position="332"/>
    </location>
</feature>
<dbReference type="Pfam" id="PF24179">
    <property type="entry name" value="NTE_Ploop"/>
    <property type="match status" value="1"/>
</dbReference>
<protein>
    <submittedName>
        <fullName evidence="13">UPF0028 protein YchK</fullName>
    </submittedName>
</protein>
<evidence type="ECO:0000313" key="14">
    <source>
        <dbReference type="Proteomes" id="UP000195766"/>
    </source>
</evidence>
<reference evidence="13 14" key="1">
    <citation type="submission" date="2017-02" db="EMBL/GenBank/DDBJ databases">
        <authorList>
            <person name="Peterson S.W."/>
        </authorList>
    </citation>
    <scope>NUCLEOTIDE SEQUENCE [LARGE SCALE GENOMIC DNA]</scope>
    <source>
        <strain evidence="13 14">3F5N</strain>
    </source>
</reference>
<dbReference type="PROSITE" id="PS50042">
    <property type="entry name" value="CNMP_BINDING_3"/>
    <property type="match status" value="1"/>
</dbReference>
<dbReference type="RefSeq" id="WP_087140926.1">
    <property type="nucleotide sequence ID" value="NZ_FUIE01000055.1"/>
</dbReference>
<dbReference type="InterPro" id="IPR014710">
    <property type="entry name" value="RmlC-like_jellyroll"/>
</dbReference>
<dbReference type="PANTHER" id="PTHR14226:SF29">
    <property type="entry name" value="NEUROPATHY TARGET ESTERASE SWS"/>
    <property type="match status" value="1"/>
</dbReference>
<dbReference type="InterPro" id="IPR000595">
    <property type="entry name" value="cNMP-bd_dom"/>
</dbReference>
<evidence type="ECO:0000256" key="5">
    <source>
        <dbReference type="ARBA" id="ARBA00022963"/>
    </source>
</evidence>
<dbReference type="InterPro" id="IPR056556">
    <property type="entry name" value="NTE1_P-loop_dom"/>
</dbReference>
<keyword evidence="6" id="KW-1133">Transmembrane helix</keyword>
<feature type="active site" description="Nucleophile" evidence="9">
    <location>
        <position position="330"/>
    </location>
</feature>
<evidence type="ECO:0000256" key="1">
    <source>
        <dbReference type="ARBA" id="ARBA00004370"/>
    </source>
</evidence>
<evidence type="ECO:0000256" key="7">
    <source>
        <dbReference type="ARBA" id="ARBA00023098"/>
    </source>
</evidence>
<keyword evidence="8" id="KW-0472">Membrane</keyword>
<evidence type="ECO:0000256" key="9">
    <source>
        <dbReference type="PROSITE-ProRule" id="PRU01161"/>
    </source>
</evidence>
<feature type="domain" description="Cyclic nucleotide-binding" evidence="11">
    <location>
        <begin position="28"/>
        <end position="108"/>
    </location>
</feature>
<organism evidence="13 14">
    <name type="scientific">Brevundimonas diminuta 3F5N</name>
    <dbReference type="NCBI Taxonomy" id="1255603"/>
    <lineage>
        <taxon>Bacteria</taxon>
        <taxon>Pseudomonadati</taxon>
        <taxon>Pseudomonadota</taxon>
        <taxon>Alphaproteobacteria</taxon>
        <taxon>Caulobacterales</taxon>
        <taxon>Caulobacteraceae</taxon>
        <taxon>Brevundimonas</taxon>
    </lineage>
</organism>
<dbReference type="GO" id="GO:0016020">
    <property type="term" value="C:membrane"/>
    <property type="evidence" value="ECO:0007669"/>
    <property type="project" value="UniProtKB-SubCell"/>
</dbReference>
<dbReference type="SUPFAM" id="SSF52151">
    <property type="entry name" value="FabD/lysophospholipase-like"/>
    <property type="match status" value="1"/>
</dbReference>
<dbReference type="PANTHER" id="PTHR14226">
    <property type="entry name" value="NEUROPATHY TARGET ESTERASE/SWISS CHEESE D.MELANOGASTER"/>
    <property type="match status" value="1"/>
</dbReference>
<accession>A0A1R4G8R7</accession>
<dbReference type="PROSITE" id="PS51635">
    <property type="entry name" value="PNPLA"/>
    <property type="match status" value="1"/>
</dbReference>
<dbReference type="GO" id="GO:0016042">
    <property type="term" value="P:lipid catabolic process"/>
    <property type="evidence" value="ECO:0007669"/>
    <property type="project" value="UniProtKB-UniRule"/>
</dbReference>
<dbReference type="Gene3D" id="3.40.1090.10">
    <property type="entry name" value="Cytosolic phospholipase A2 catalytic domain"/>
    <property type="match status" value="2"/>
</dbReference>
<keyword evidence="4 9" id="KW-0378">Hydrolase</keyword>
<comment type="subcellular location">
    <subcellularLocation>
        <location evidence="1">Membrane</location>
    </subcellularLocation>
</comment>
<comment type="similarity">
    <text evidence="2">Belongs to the NTE family.</text>
</comment>
<dbReference type="CDD" id="cd00038">
    <property type="entry name" value="CAP_ED"/>
    <property type="match status" value="1"/>
</dbReference>
<dbReference type="Pfam" id="PF01734">
    <property type="entry name" value="Patatin"/>
    <property type="match status" value="1"/>
</dbReference>
<dbReference type="Proteomes" id="UP000195766">
    <property type="component" value="Unassembled WGS sequence"/>
</dbReference>
<dbReference type="AlphaFoldDB" id="A0A1R4G8R7"/>
<feature type="active site" description="Proton acceptor" evidence="9">
    <location>
        <position position="444"/>
    </location>
</feature>
<dbReference type="SUPFAM" id="SSF51206">
    <property type="entry name" value="cAMP-binding domain-like"/>
    <property type="match status" value="1"/>
</dbReference>
<feature type="domain" description="PNPLA" evidence="12">
    <location>
        <begin position="297"/>
        <end position="457"/>
    </location>
</feature>
<evidence type="ECO:0000256" key="10">
    <source>
        <dbReference type="SAM" id="MobiDB-lite"/>
    </source>
</evidence>
<name>A0A1R4G8R7_BREDI</name>
<dbReference type="Gene3D" id="2.60.120.10">
    <property type="entry name" value="Jelly Rolls"/>
    <property type="match status" value="1"/>
</dbReference>
<sequence>MAPLRSDTLAVALSRAFEDARDSRASWFALTRGERLFSAGDRADTLYLLRAGRLGVFRHDDGRVPQMTAVIKPGEPVGELAMLAGTSHMSDVVALRDSDVLALPREAFFDAARNDPMLMSELGQIMLSRARERGGGTEPNVFGFVSARGKPIRAFVERVARAVETQGCTCHVIDSSALASAAEWFSRVEDAHDYVLYVAEADEPNWAALCARQVDRLFLVGAADRPPPPTPPVADDWDDAGQRTDLILLRDPRMPRPSNTRAWLDVLKPGRWFHAVEGLFDDTARIARLITGSAVGVVLSGGGARAYAHIGALKALREAGTPIDFIGGASMGAVIGAGPALGWSDEELEHHIRQAFVLSDPLADIAPPIIAMTHARKVKAMMKEAFGDVQMEDMLLPFFAVSTNLTSGKLEVHREGMLRHALRASISIPGVMPPVVMNGQVLVDGAVLRNFPSDVMRRLNSGPVVGVDVSMTRGVDPETLENPPSWWRWLLSGAWKHGPPIVSILMRSATLTSEAERMQARAETDLLILPTPDGVDIRDWKAYEPGVAAGYEAAQAALDSLNGPIETLHRRRLTGAPEEKVEEMAEESFPQDAAETLRPTPEPGSSGRRRGWLGLRKARSDKA</sequence>
<dbReference type="GO" id="GO:0004622">
    <property type="term" value="F:phosphatidylcholine lysophospholipase activity"/>
    <property type="evidence" value="ECO:0007669"/>
    <property type="project" value="UniProtKB-ARBA"/>
</dbReference>
<evidence type="ECO:0000256" key="6">
    <source>
        <dbReference type="ARBA" id="ARBA00022989"/>
    </source>
</evidence>
<proteinExistence type="inferred from homology"/>
<keyword evidence="5 9" id="KW-0442">Lipid degradation</keyword>
<feature type="short sequence motif" description="DGA/G" evidence="9">
    <location>
        <begin position="444"/>
        <end position="446"/>
    </location>
</feature>
<keyword evidence="3" id="KW-0812">Transmembrane</keyword>
<gene>
    <name evidence="13" type="ORF">FM111_10545</name>
</gene>
<evidence type="ECO:0000256" key="2">
    <source>
        <dbReference type="ARBA" id="ARBA00006636"/>
    </source>
</evidence>
<dbReference type="InterPro" id="IPR016035">
    <property type="entry name" value="Acyl_Trfase/lysoPLipase"/>
</dbReference>
<dbReference type="InterPro" id="IPR002641">
    <property type="entry name" value="PNPLA_dom"/>
</dbReference>
<evidence type="ECO:0000256" key="3">
    <source>
        <dbReference type="ARBA" id="ARBA00022692"/>
    </source>
</evidence>
<evidence type="ECO:0000256" key="4">
    <source>
        <dbReference type="ARBA" id="ARBA00022801"/>
    </source>
</evidence>
<dbReference type="CDD" id="cd07205">
    <property type="entry name" value="Pat_PNPLA6_PNPLA7_NTE1_like"/>
    <property type="match status" value="1"/>
</dbReference>
<dbReference type="EMBL" id="FUIE01000055">
    <property type="protein sequence ID" value="SJM64568.1"/>
    <property type="molecule type" value="Genomic_DNA"/>
</dbReference>
<evidence type="ECO:0000313" key="13">
    <source>
        <dbReference type="EMBL" id="SJM64568.1"/>
    </source>
</evidence>
<evidence type="ECO:0000256" key="8">
    <source>
        <dbReference type="ARBA" id="ARBA00023136"/>
    </source>
</evidence>
<dbReference type="InterPro" id="IPR018490">
    <property type="entry name" value="cNMP-bd_dom_sf"/>
</dbReference>
<feature type="region of interest" description="Disordered" evidence="10">
    <location>
        <begin position="576"/>
        <end position="623"/>
    </location>
</feature>
<dbReference type="SMART" id="SM00100">
    <property type="entry name" value="cNMP"/>
    <property type="match status" value="1"/>
</dbReference>
<dbReference type="OrthoDB" id="5290098at2"/>
<feature type="compositionally biased region" description="Basic residues" evidence="10">
    <location>
        <begin position="607"/>
        <end position="617"/>
    </location>
</feature>
<comment type="caution">
    <text evidence="9">Lacks conserved residue(s) required for the propagation of feature annotation.</text>
</comment>
<evidence type="ECO:0000259" key="11">
    <source>
        <dbReference type="PROSITE" id="PS50042"/>
    </source>
</evidence>
<dbReference type="Pfam" id="PF00027">
    <property type="entry name" value="cNMP_binding"/>
    <property type="match status" value="1"/>
</dbReference>
<dbReference type="InterPro" id="IPR050301">
    <property type="entry name" value="NTE"/>
</dbReference>